<feature type="compositionally biased region" description="Acidic residues" evidence="1">
    <location>
        <begin position="199"/>
        <end position="217"/>
    </location>
</feature>
<evidence type="ECO:0000256" key="1">
    <source>
        <dbReference type="SAM" id="MobiDB-lite"/>
    </source>
</evidence>
<feature type="region of interest" description="Disordered" evidence="1">
    <location>
        <begin position="297"/>
        <end position="316"/>
    </location>
</feature>
<feature type="compositionally biased region" description="Low complexity" evidence="1">
    <location>
        <begin position="271"/>
        <end position="284"/>
    </location>
</feature>
<feature type="compositionally biased region" description="Basic and acidic residues" evidence="1">
    <location>
        <begin position="224"/>
        <end position="247"/>
    </location>
</feature>
<feature type="compositionally biased region" description="Low complexity" evidence="1">
    <location>
        <begin position="491"/>
        <end position="512"/>
    </location>
</feature>
<feature type="region of interest" description="Disordered" evidence="1">
    <location>
        <begin position="114"/>
        <end position="292"/>
    </location>
</feature>
<keyword evidence="2" id="KW-1185">Reference proteome</keyword>
<evidence type="ECO:0000313" key="2">
    <source>
        <dbReference type="Proteomes" id="UP000095287"/>
    </source>
</evidence>
<accession>A0A1I7Z0B9</accession>
<name>A0A1I7Z0B9_9BILA</name>
<dbReference type="Proteomes" id="UP000095287">
    <property type="component" value="Unplaced"/>
</dbReference>
<dbReference type="AlphaFoldDB" id="A0A1I7Z0B9"/>
<proteinExistence type="predicted"/>
<evidence type="ECO:0000313" key="3">
    <source>
        <dbReference type="WBParaSite" id="L893_g21634.t3"/>
    </source>
</evidence>
<sequence>MATEGPPQGPASPSGSASSFIPNSDLLASAFAQMPQAPPFFANPFMASSAPFPNGTTPAATGPNANVAFPQSADAAEFRANPFAAGGYFLSPGQYQEMMQQYMMSWMTAAAQQNKMPDSQTPTMPFPFAPPPFFGASPPPVEKKAPDSNAPPALPQASVSLTGSPSSGIRSSIQSSSTACSSPSLFTSSKPSSCSPDTHDEDVEVAEADVAGEEEQEPQPSVEDAFKGISLKEEMSSAEEESAKEGAPESEATPSTSAEAEAGVEPKEPSPEAASAPSTSSSASDCRTSVLIKKQMSEMDKEISRRTQNKHIKQIDESELEQLLNSSKNVYATTTEPCFDQAALNYTPEAATSTAPQKPSLNQLQASFAPPTPTTPTSFAPFAAAPPAPFFAPQAVGGASTVGFAPQAPQASPAASFYPMPAQAQPQAGQPAITAEMAAALLQQLQQNPTLLQSASRLLQQQAPTPAEGSEATAKAVADMLAMLPTMSMAASSPSSTATASPSSAPLEGLPGALPPPPRNAQLNPKSGPWPEENGWVEAEVSGHDKENAAQEPVWVMRDSYLKRLQRDEERLAAAENPPQEEDDASTSSPETAL</sequence>
<organism evidence="2 3">
    <name type="scientific">Steinernema glaseri</name>
    <dbReference type="NCBI Taxonomy" id="37863"/>
    <lineage>
        <taxon>Eukaryota</taxon>
        <taxon>Metazoa</taxon>
        <taxon>Ecdysozoa</taxon>
        <taxon>Nematoda</taxon>
        <taxon>Chromadorea</taxon>
        <taxon>Rhabditida</taxon>
        <taxon>Tylenchina</taxon>
        <taxon>Panagrolaimomorpha</taxon>
        <taxon>Strongyloidoidea</taxon>
        <taxon>Steinernematidae</taxon>
        <taxon>Steinernema</taxon>
    </lineage>
</organism>
<feature type="region of interest" description="Disordered" evidence="1">
    <location>
        <begin position="567"/>
        <end position="594"/>
    </location>
</feature>
<dbReference type="WBParaSite" id="L893_g21634.t3">
    <property type="protein sequence ID" value="L893_g21634.t3"/>
    <property type="gene ID" value="L893_g21634"/>
</dbReference>
<feature type="region of interest" description="Disordered" evidence="1">
    <location>
        <begin position="491"/>
        <end position="555"/>
    </location>
</feature>
<feature type="compositionally biased region" description="Pro residues" evidence="1">
    <location>
        <begin position="124"/>
        <end position="140"/>
    </location>
</feature>
<feature type="compositionally biased region" description="Low complexity" evidence="1">
    <location>
        <begin position="160"/>
        <end position="196"/>
    </location>
</feature>
<feature type="region of interest" description="Disordered" evidence="1">
    <location>
        <begin position="1"/>
        <end position="20"/>
    </location>
</feature>
<feature type="compositionally biased region" description="Polar residues" evidence="1">
    <location>
        <begin position="114"/>
        <end position="123"/>
    </location>
</feature>
<feature type="compositionally biased region" description="Low complexity" evidence="1">
    <location>
        <begin position="249"/>
        <end position="261"/>
    </location>
</feature>
<reference evidence="3" key="1">
    <citation type="submission" date="2016-11" db="UniProtKB">
        <authorList>
            <consortium name="WormBaseParasite"/>
        </authorList>
    </citation>
    <scope>IDENTIFICATION</scope>
</reference>
<protein>
    <submittedName>
        <fullName evidence="3">Myb-like domain-containing protein</fullName>
    </submittedName>
</protein>